<dbReference type="GO" id="GO:0004252">
    <property type="term" value="F:serine-type endopeptidase activity"/>
    <property type="evidence" value="ECO:0007669"/>
    <property type="project" value="UniProtKB-UniRule"/>
</dbReference>
<dbReference type="PROSITE" id="PS00137">
    <property type="entry name" value="SUBTILASE_HIS"/>
    <property type="match status" value="1"/>
</dbReference>
<evidence type="ECO:0000256" key="1">
    <source>
        <dbReference type="ARBA" id="ARBA00011073"/>
    </source>
</evidence>
<dbReference type="RefSeq" id="WP_121193842.1">
    <property type="nucleotide sequence ID" value="NZ_RBWV01000012.1"/>
</dbReference>
<dbReference type="Gene3D" id="3.40.50.200">
    <property type="entry name" value="Peptidase S8/S53 domain"/>
    <property type="match status" value="1"/>
</dbReference>
<feature type="compositionally biased region" description="Low complexity" evidence="7">
    <location>
        <begin position="428"/>
        <end position="448"/>
    </location>
</feature>
<keyword evidence="4 5" id="KW-0720">Serine protease</keyword>
<dbReference type="PANTHER" id="PTHR43806:SF11">
    <property type="entry name" value="CEREVISIN-RELATED"/>
    <property type="match status" value="1"/>
</dbReference>
<feature type="compositionally biased region" description="Low complexity" evidence="7">
    <location>
        <begin position="476"/>
        <end position="490"/>
    </location>
</feature>
<dbReference type="Pfam" id="PF00082">
    <property type="entry name" value="Peptidase_S8"/>
    <property type="match status" value="1"/>
</dbReference>
<accession>A0A420XPG4</accession>
<dbReference type="InParanoid" id="A0A420XPG4"/>
<evidence type="ECO:0000313" key="11">
    <source>
        <dbReference type="Proteomes" id="UP000281955"/>
    </source>
</evidence>
<keyword evidence="8" id="KW-0732">Signal</keyword>
<dbReference type="InterPro" id="IPR023828">
    <property type="entry name" value="Peptidase_S8_Ser-AS"/>
</dbReference>
<dbReference type="PRINTS" id="PR00723">
    <property type="entry name" value="SUBTILISIN"/>
</dbReference>
<organism evidence="10 11">
    <name type="scientific">Motilibacter peucedani</name>
    <dbReference type="NCBI Taxonomy" id="598650"/>
    <lineage>
        <taxon>Bacteria</taxon>
        <taxon>Bacillati</taxon>
        <taxon>Actinomycetota</taxon>
        <taxon>Actinomycetes</taxon>
        <taxon>Motilibacterales</taxon>
        <taxon>Motilibacteraceae</taxon>
        <taxon>Motilibacter</taxon>
    </lineage>
</organism>
<keyword evidence="3 5" id="KW-0378">Hydrolase</keyword>
<dbReference type="GO" id="GO:0006508">
    <property type="term" value="P:proteolysis"/>
    <property type="evidence" value="ECO:0007669"/>
    <property type="project" value="UniProtKB-KW"/>
</dbReference>
<dbReference type="EMBL" id="RBWV01000012">
    <property type="protein sequence ID" value="RKS74075.1"/>
    <property type="molecule type" value="Genomic_DNA"/>
</dbReference>
<dbReference type="InterPro" id="IPR015500">
    <property type="entry name" value="Peptidase_S8_subtilisin-rel"/>
</dbReference>
<name>A0A420XPG4_9ACTN</name>
<comment type="caution">
    <text evidence="10">The sequence shown here is derived from an EMBL/GenBank/DDBJ whole genome shotgun (WGS) entry which is preliminary data.</text>
</comment>
<gene>
    <name evidence="10" type="ORF">CLV35_2574</name>
</gene>
<evidence type="ECO:0000256" key="6">
    <source>
        <dbReference type="RuleBase" id="RU003355"/>
    </source>
</evidence>
<protein>
    <submittedName>
        <fullName evidence="10">Subtilisin family serine protease</fullName>
    </submittedName>
</protein>
<sequence length="663" mass="66588">MVRLHSPRRPVRAAALLSPLLCSAVALAAPAVAAADTTHDASNDALAAGSASAELRALPAPLLGQLDVSERLRATDALTTGTDGVPVALTVREGTRLQVVRLRAENGRARALVALLDGQPSVESAGLDTVATASDVSAAAAYDDPYRSMQWALDRLRHDQVSALPVAGPAPVVAVIDTGIQGSHPDLAGVQVAGYDAIRGTAIAPGTATDPNGHGTHVAGIIGAVGGNGVGVTGFLRSARIMPVRVLGSAGTGLGSTIAQGMIWAVDHGAKVLNLSLGGSGVDAQEQAAVDYAEAHGALVVAAAGNQGDAANPVEYPAGFVKTLAVGATAQAGDAIAPYSTHGPQVDISAPGDQVTSTYPTSVYANDSGTSMATPYVAAAAALDWAAHPSFTPADLRDHLVRTAEDLGAPGRDDFFGAGLVDPLAALTDSAPASTGSPTPDPAATAPATPTPEPTTTPAPSEAPVPGATPEPTDGPTPGTGPETAPVPDPVEAAPAFAVTLAAPAAGPTGVVLRPVVTATGGAVVSDVDLQVDGRLVAVDRSEPYRLYVAATALRQGRHSFVVTVHGSAPDAWARVSAVVRLPSAVELSLSRGVLTVQPAMRPGARVQELTATVDGRAAARDAAEDGTGALVRHLPRGSHAVRIVLVDQLGAVTEVRRTVRVR</sequence>
<keyword evidence="2 5" id="KW-0645">Protease</keyword>
<evidence type="ECO:0000313" key="10">
    <source>
        <dbReference type="EMBL" id="RKS74075.1"/>
    </source>
</evidence>
<keyword evidence="11" id="KW-1185">Reference proteome</keyword>
<evidence type="ECO:0000256" key="3">
    <source>
        <dbReference type="ARBA" id="ARBA00022801"/>
    </source>
</evidence>
<dbReference type="InterPro" id="IPR050131">
    <property type="entry name" value="Peptidase_S8_subtilisin-like"/>
</dbReference>
<feature type="compositionally biased region" description="Pro residues" evidence="7">
    <location>
        <begin position="449"/>
        <end position="475"/>
    </location>
</feature>
<evidence type="ECO:0000256" key="8">
    <source>
        <dbReference type="SAM" id="SignalP"/>
    </source>
</evidence>
<dbReference type="PROSITE" id="PS51892">
    <property type="entry name" value="SUBTILASE"/>
    <property type="match status" value="1"/>
</dbReference>
<evidence type="ECO:0000256" key="7">
    <source>
        <dbReference type="SAM" id="MobiDB-lite"/>
    </source>
</evidence>
<dbReference type="InterPro" id="IPR000209">
    <property type="entry name" value="Peptidase_S8/S53_dom"/>
</dbReference>
<dbReference type="PROSITE" id="PS00138">
    <property type="entry name" value="SUBTILASE_SER"/>
    <property type="match status" value="1"/>
</dbReference>
<feature type="chain" id="PRO_5038753508" evidence="8">
    <location>
        <begin position="29"/>
        <end position="663"/>
    </location>
</feature>
<feature type="region of interest" description="Disordered" evidence="7">
    <location>
        <begin position="428"/>
        <end position="490"/>
    </location>
</feature>
<dbReference type="PANTHER" id="PTHR43806">
    <property type="entry name" value="PEPTIDASE S8"/>
    <property type="match status" value="1"/>
</dbReference>
<evidence type="ECO:0000256" key="4">
    <source>
        <dbReference type="ARBA" id="ARBA00022825"/>
    </source>
</evidence>
<dbReference type="Proteomes" id="UP000281955">
    <property type="component" value="Unassembled WGS sequence"/>
</dbReference>
<dbReference type="PROSITE" id="PS00136">
    <property type="entry name" value="SUBTILASE_ASP"/>
    <property type="match status" value="1"/>
</dbReference>
<dbReference type="InterPro" id="IPR022398">
    <property type="entry name" value="Peptidase_S8_His-AS"/>
</dbReference>
<evidence type="ECO:0000259" key="9">
    <source>
        <dbReference type="Pfam" id="PF00082"/>
    </source>
</evidence>
<dbReference type="InterPro" id="IPR036852">
    <property type="entry name" value="Peptidase_S8/S53_dom_sf"/>
</dbReference>
<proteinExistence type="inferred from homology"/>
<dbReference type="InterPro" id="IPR023827">
    <property type="entry name" value="Peptidase_S8_Asp-AS"/>
</dbReference>
<dbReference type="OrthoDB" id="9813435at2"/>
<evidence type="ECO:0000256" key="5">
    <source>
        <dbReference type="PROSITE-ProRule" id="PRU01240"/>
    </source>
</evidence>
<dbReference type="SUPFAM" id="SSF52743">
    <property type="entry name" value="Subtilisin-like"/>
    <property type="match status" value="1"/>
</dbReference>
<feature type="active site" description="Charge relay system" evidence="5">
    <location>
        <position position="371"/>
    </location>
</feature>
<feature type="signal peptide" evidence="8">
    <location>
        <begin position="1"/>
        <end position="28"/>
    </location>
</feature>
<dbReference type="AlphaFoldDB" id="A0A420XPG4"/>
<comment type="similarity">
    <text evidence="1 5 6">Belongs to the peptidase S8 family.</text>
</comment>
<evidence type="ECO:0000256" key="2">
    <source>
        <dbReference type="ARBA" id="ARBA00022670"/>
    </source>
</evidence>
<feature type="active site" description="Charge relay system" evidence="5">
    <location>
        <position position="214"/>
    </location>
</feature>
<reference evidence="10 11" key="1">
    <citation type="submission" date="2018-10" db="EMBL/GenBank/DDBJ databases">
        <title>Genomic Encyclopedia of Archaeal and Bacterial Type Strains, Phase II (KMG-II): from individual species to whole genera.</title>
        <authorList>
            <person name="Goeker M."/>
        </authorList>
    </citation>
    <scope>NUCLEOTIDE SEQUENCE [LARGE SCALE GENOMIC DNA]</scope>
    <source>
        <strain evidence="10 11">RP-AC37</strain>
    </source>
</reference>
<feature type="domain" description="Peptidase S8/S53" evidence="9">
    <location>
        <begin position="170"/>
        <end position="419"/>
    </location>
</feature>
<feature type="active site" description="Charge relay system" evidence="5">
    <location>
        <position position="177"/>
    </location>
</feature>